<evidence type="ECO:0000256" key="4">
    <source>
        <dbReference type="ARBA" id="ARBA00023163"/>
    </source>
</evidence>
<sequence>MKYKIGTVAKLLGVSPEALRLYERNGILTSKREEGENGYRYYSRLDITALMRARSYHQYGFSMKETEALINTDKTDFVLNEYRARADALEQEIFMKQQILRVLNQVSAMLEELSSQLWTIRQVTRPAMFRLEFMKGDELILRPDQLEWFPQWVSLAPFVFPAQRNSWEALLNGRDESFSALGILEEDAVILGLTDRETGHPLAPLSCGVLLPPARCLCTVVDISGENASCVGYLSHLEQYVREHHLTVTGDPVCRTFLSMNKKENYRRFRQVWLPVLPQADAAAGSSSLTLHMV</sequence>
<dbReference type="SUPFAM" id="SSF46955">
    <property type="entry name" value="Putative DNA-binding domain"/>
    <property type="match status" value="1"/>
</dbReference>
<comment type="caution">
    <text evidence="6">The sequence shown here is derived from an EMBL/GenBank/DDBJ whole genome shotgun (WGS) entry which is preliminary data.</text>
</comment>
<dbReference type="PROSITE" id="PS50937">
    <property type="entry name" value="HTH_MERR_2"/>
    <property type="match status" value="1"/>
</dbReference>
<dbReference type="InterPro" id="IPR000551">
    <property type="entry name" value="MerR-type_HTH_dom"/>
</dbReference>
<evidence type="ECO:0000256" key="1">
    <source>
        <dbReference type="ARBA" id="ARBA00022491"/>
    </source>
</evidence>
<dbReference type="GO" id="GO:0003677">
    <property type="term" value="F:DNA binding"/>
    <property type="evidence" value="ECO:0007669"/>
    <property type="project" value="UniProtKB-KW"/>
</dbReference>
<keyword evidence="3" id="KW-0238">DNA-binding</keyword>
<dbReference type="InterPro" id="IPR009061">
    <property type="entry name" value="DNA-bd_dom_put_sf"/>
</dbReference>
<protein>
    <submittedName>
        <fullName evidence="6">MerR family transcriptional regulator</fullName>
    </submittedName>
</protein>
<evidence type="ECO:0000313" key="6">
    <source>
        <dbReference type="EMBL" id="HIZ78953.1"/>
    </source>
</evidence>
<accession>A0A9D2K5Z2</accession>
<gene>
    <name evidence="6" type="ORF">IAA17_04130</name>
</gene>
<evidence type="ECO:0000313" key="7">
    <source>
        <dbReference type="Proteomes" id="UP000824101"/>
    </source>
</evidence>
<feature type="domain" description="HTH merR-type" evidence="5">
    <location>
        <begin position="2"/>
        <end position="72"/>
    </location>
</feature>
<dbReference type="AlphaFoldDB" id="A0A9D2K5Z2"/>
<proteinExistence type="predicted"/>
<evidence type="ECO:0000256" key="3">
    <source>
        <dbReference type="ARBA" id="ARBA00023125"/>
    </source>
</evidence>
<dbReference type="CDD" id="cd00592">
    <property type="entry name" value="HTH_MerR-like"/>
    <property type="match status" value="1"/>
</dbReference>
<dbReference type="SMART" id="SM00422">
    <property type="entry name" value="HTH_MERR"/>
    <property type="match status" value="1"/>
</dbReference>
<evidence type="ECO:0000256" key="2">
    <source>
        <dbReference type="ARBA" id="ARBA00023015"/>
    </source>
</evidence>
<keyword evidence="2" id="KW-0805">Transcription regulation</keyword>
<name>A0A9D2K5Z2_9FIRM</name>
<keyword evidence="1" id="KW-0678">Repressor</keyword>
<dbReference type="PANTHER" id="PTHR30204">
    <property type="entry name" value="REDOX-CYCLING DRUG-SENSING TRANSCRIPTIONAL ACTIVATOR SOXR"/>
    <property type="match status" value="1"/>
</dbReference>
<dbReference type="InterPro" id="IPR047057">
    <property type="entry name" value="MerR_fam"/>
</dbReference>
<organism evidence="6 7">
    <name type="scientific">Candidatus Lachnoclostridium stercorigallinarum</name>
    <dbReference type="NCBI Taxonomy" id="2838634"/>
    <lineage>
        <taxon>Bacteria</taxon>
        <taxon>Bacillati</taxon>
        <taxon>Bacillota</taxon>
        <taxon>Clostridia</taxon>
        <taxon>Lachnospirales</taxon>
        <taxon>Lachnospiraceae</taxon>
    </lineage>
</organism>
<evidence type="ECO:0000259" key="5">
    <source>
        <dbReference type="PROSITE" id="PS50937"/>
    </source>
</evidence>
<dbReference type="PANTHER" id="PTHR30204:SF69">
    <property type="entry name" value="MERR-FAMILY TRANSCRIPTIONAL REGULATOR"/>
    <property type="match status" value="1"/>
</dbReference>
<dbReference type="Gene3D" id="1.10.1660.10">
    <property type="match status" value="1"/>
</dbReference>
<reference evidence="6" key="1">
    <citation type="journal article" date="2021" name="PeerJ">
        <title>Extensive microbial diversity within the chicken gut microbiome revealed by metagenomics and culture.</title>
        <authorList>
            <person name="Gilroy R."/>
            <person name="Ravi A."/>
            <person name="Getino M."/>
            <person name="Pursley I."/>
            <person name="Horton D.L."/>
            <person name="Alikhan N.F."/>
            <person name="Baker D."/>
            <person name="Gharbi K."/>
            <person name="Hall N."/>
            <person name="Watson M."/>
            <person name="Adriaenssens E.M."/>
            <person name="Foster-Nyarko E."/>
            <person name="Jarju S."/>
            <person name="Secka A."/>
            <person name="Antonio M."/>
            <person name="Oren A."/>
            <person name="Chaudhuri R.R."/>
            <person name="La Ragione R."/>
            <person name="Hildebrand F."/>
            <person name="Pallen M.J."/>
        </authorList>
    </citation>
    <scope>NUCLEOTIDE SEQUENCE</scope>
    <source>
        <strain evidence="6">ChiBcec1-1093</strain>
    </source>
</reference>
<dbReference type="Pfam" id="PF13411">
    <property type="entry name" value="MerR_1"/>
    <property type="match status" value="1"/>
</dbReference>
<dbReference type="EMBL" id="DXBC01000062">
    <property type="protein sequence ID" value="HIZ78953.1"/>
    <property type="molecule type" value="Genomic_DNA"/>
</dbReference>
<dbReference type="Proteomes" id="UP000824101">
    <property type="component" value="Unassembled WGS sequence"/>
</dbReference>
<dbReference type="PROSITE" id="PS00552">
    <property type="entry name" value="HTH_MERR_1"/>
    <property type="match status" value="1"/>
</dbReference>
<dbReference type="GO" id="GO:0003700">
    <property type="term" value="F:DNA-binding transcription factor activity"/>
    <property type="evidence" value="ECO:0007669"/>
    <property type="project" value="InterPro"/>
</dbReference>
<reference evidence="6" key="2">
    <citation type="submission" date="2021-04" db="EMBL/GenBank/DDBJ databases">
        <authorList>
            <person name="Gilroy R."/>
        </authorList>
    </citation>
    <scope>NUCLEOTIDE SEQUENCE</scope>
    <source>
        <strain evidence="6">ChiBcec1-1093</strain>
    </source>
</reference>
<keyword evidence="4" id="KW-0804">Transcription</keyword>